<dbReference type="InterPro" id="IPR050624">
    <property type="entry name" value="HTH-type_Tx_Regulator"/>
</dbReference>
<organism evidence="4 5">
    <name type="scientific">Marinilactibacillus piezotolerans</name>
    <dbReference type="NCBI Taxonomy" id="258723"/>
    <lineage>
        <taxon>Bacteria</taxon>
        <taxon>Bacillati</taxon>
        <taxon>Bacillota</taxon>
        <taxon>Bacilli</taxon>
        <taxon>Lactobacillales</taxon>
        <taxon>Carnobacteriaceae</taxon>
        <taxon>Marinilactibacillus</taxon>
    </lineage>
</organism>
<evidence type="ECO:0000313" key="5">
    <source>
        <dbReference type="Proteomes" id="UP000199589"/>
    </source>
</evidence>
<proteinExistence type="predicted"/>
<accession>A0A1I3ZU62</accession>
<dbReference type="PANTHER" id="PTHR43479:SF11">
    <property type="entry name" value="ACREF_ENVCD OPERON REPRESSOR-RELATED"/>
    <property type="match status" value="1"/>
</dbReference>
<evidence type="ECO:0000256" key="1">
    <source>
        <dbReference type="ARBA" id="ARBA00023125"/>
    </source>
</evidence>
<dbReference type="Gene3D" id="1.10.357.10">
    <property type="entry name" value="Tetracycline Repressor, domain 2"/>
    <property type="match status" value="1"/>
</dbReference>
<dbReference type="PROSITE" id="PS50977">
    <property type="entry name" value="HTH_TETR_2"/>
    <property type="match status" value="1"/>
</dbReference>
<protein>
    <submittedName>
        <fullName evidence="4">DNA-binding transcriptional regulator, AcrR family</fullName>
    </submittedName>
</protein>
<dbReference type="InterPro" id="IPR009057">
    <property type="entry name" value="Homeodomain-like_sf"/>
</dbReference>
<dbReference type="PANTHER" id="PTHR43479">
    <property type="entry name" value="ACREF/ENVCD OPERON REPRESSOR-RELATED"/>
    <property type="match status" value="1"/>
</dbReference>
<dbReference type="GO" id="GO:0003677">
    <property type="term" value="F:DNA binding"/>
    <property type="evidence" value="ECO:0007669"/>
    <property type="project" value="UniProtKB-UniRule"/>
</dbReference>
<dbReference type="RefSeq" id="WP_091898192.1">
    <property type="nucleotide sequence ID" value="NZ_FOSJ01000039.1"/>
</dbReference>
<keyword evidence="1 2" id="KW-0238">DNA-binding</keyword>
<feature type="domain" description="HTH tetR-type" evidence="3">
    <location>
        <begin position="6"/>
        <end position="66"/>
    </location>
</feature>
<reference evidence="5" key="1">
    <citation type="submission" date="2016-10" db="EMBL/GenBank/DDBJ databases">
        <authorList>
            <person name="Varghese N."/>
            <person name="Submissions S."/>
        </authorList>
    </citation>
    <scope>NUCLEOTIDE SEQUENCE [LARGE SCALE GENOMIC DNA]</scope>
    <source>
        <strain evidence="5">DSM 16108</strain>
    </source>
</reference>
<sequence length="189" mass="21886">MPKIIKDVEQSVFKAVMDVVTSEEIDQLSMKRIAKSSGIAVGTLYNYFPDREDLVSKAILYSWNQSFQTLDAILAQSNDSIAKWTTFHETLYLEMMKRKGVGHELIRQQVISDEVNQEILDGLSSRYRYLFEELSNATDKTFSEQTRRRIQETLVSTVLRLTITFPDDDQANRDYLKQFTRVILTIADN</sequence>
<dbReference type="Pfam" id="PF00440">
    <property type="entry name" value="TetR_N"/>
    <property type="match status" value="1"/>
</dbReference>
<dbReference type="SUPFAM" id="SSF46689">
    <property type="entry name" value="Homeodomain-like"/>
    <property type="match status" value="1"/>
</dbReference>
<dbReference type="Proteomes" id="UP000199589">
    <property type="component" value="Unassembled WGS sequence"/>
</dbReference>
<dbReference type="EMBL" id="FOSJ01000039">
    <property type="protein sequence ID" value="SFK47714.1"/>
    <property type="molecule type" value="Genomic_DNA"/>
</dbReference>
<evidence type="ECO:0000256" key="2">
    <source>
        <dbReference type="PROSITE-ProRule" id="PRU00335"/>
    </source>
</evidence>
<dbReference type="AlphaFoldDB" id="A0A1I3ZU62"/>
<dbReference type="InterPro" id="IPR001647">
    <property type="entry name" value="HTH_TetR"/>
</dbReference>
<keyword evidence="5" id="KW-1185">Reference proteome</keyword>
<evidence type="ECO:0000313" key="4">
    <source>
        <dbReference type="EMBL" id="SFK47714.1"/>
    </source>
</evidence>
<feature type="DNA-binding region" description="H-T-H motif" evidence="2">
    <location>
        <begin position="29"/>
        <end position="48"/>
    </location>
</feature>
<dbReference type="OrthoDB" id="9814200at2"/>
<evidence type="ECO:0000259" key="3">
    <source>
        <dbReference type="PROSITE" id="PS50977"/>
    </source>
</evidence>
<name>A0A1I3ZU62_9LACT</name>
<gene>
    <name evidence="4" type="ORF">SAMN04488569_10392</name>
</gene>